<keyword evidence="2" id="KW-1185">Reference proteome</keyword>
<dbReference type="AlphaFoldDB" id="A0A8J5SJ17"/>
<organism evidence="1 2">
    <name type="scientific">Zizania palustris</name>
    <name type="common">Northern wild rice</name>
    <dbReference type="NCBI Taxonomy" id="103762"/>
    <lineage>
        <taxon>Eukaryota</taxon>
        <taxon>Viridiplantae</taxon>
        <taxon>Streptophyta</taxon>
        <taxon>Embryophyta</taxon>
        <taxon>Tracheophyta</taxon>
        <taxon>Spermatophyta</taxon>
        <taxon>Magnoliopsida</taxon>
        <taxon>Liliopsida</taxon>
        <taxon>Poales</taxon>
        <taxon>Poaceae</taxon>
        <taxon>BOP clade</taxon>
        <taxon>Oryzoideae</taxon>
        <taxon>Oryzeae</taxon>
        <taxon>Zizaniinae</taxon>
        <taxon>Zizania</taxon>
    </lineage>
</organism>
<accession>A0A8J5SJ17</accession>
<evidence type="ECO:0000313" key="1">
    <source>
        <dbReference type="EMBL" id="KAG8064688.1"/>
    </source>
</evidence>
<proteinExistence type="predicted"/>
<evidence type="ECO:0000313" key="2">
    <source>
        <dbReference type="Proteomes" id="UP000729402"/>
    </source>
</evidence>
<name>A0A8J5SJ17_ZIZPA</name>
<gene>
    <name evidence="1" type="ORF">GUJ93_ZPchr0004g39488</name>
</gene>
<sequence length="106" mass="10888">MGGLLRSLRGLSPFGFCSGVPSVSPATKASISSAKASSDACFASYGSGDGMGEGEFEGTKPYGLRATFFEGVFETPKVPASAFLFFGTGSPTLKFGVSLANDMWGH</sequence>
<reference evidence="1" key="2">
    <citation type="submission" date="2021-02" db="EMBL/GenBank/DDBJ databases">
        <authorList>
            <person name="Kimball J.A."/>
            <person name="Haas M.W."/>
            <person name="Macchietto M."/>
            <person name="Kono T."/>
            <person name="Duquette J."/>
            <person name="Shao M."/>
        </authorList>
    </citation>
    <scope>NUCLEOTIDE SEQUENCE</scope>
    <source>
        <tissue evidence="1">Fresh leaf tissue</tissue>
    </source>
</reference>
<dbReference type="EMBL" id="JAAALK010000285">
    <property type="protein sequence ID" value="KAG8064688.1"/>
    <property type="molecule type" value="Genomic_DNA"/>
</dbReference>
<protein>
    <submittedName>
        <fullName evidence="1">Uncharacterized protein</fullName>
    </submittedName>
</protein>
<dbReference type="Proteomes" id="UP000729402">
    <property type="component" value="Unassembled WGS sequence"/>
</dbReference>
<reference evidence="1" key="1">
    <citation type="journal article" date="2021" name="bioRxiv">
        <title>Whole Genome Assembly and Annotation of Northern Wild Rice, Zizania palustris L., Supports a Whole Genome Duplication in the Zizania Genus.</title>
        <authorList>
            <person name="Haas M."/>
            <person name="Kono T."/>
            <person name="Macchietto M."/>
            <person name="Millas R."/>
            <person name="McGilp L."/>
            <person name="Shao M."/>
            <person name="Duquette J."/>
            <person name="Hirsch C.N."/>
            <person name="Kimball J."/>
        </authorList>
    </citation>
    <scope>NUCLEOTIDE SEQUENCE</scope>
    <source>
        <tissue evidence="1">Fresh leaf tissue</tissue>
    </source>
</reference>
<comment type="caution">
    <text evidence="1">The sequence shown here is derived from an EMBL/GenBank/DDBJ whole genome shotgun (WGS) entry which is preliminary data.</text>
</comment>